<dbReference type="Proteomes" id="UP000233837">
    <property type="component" value="Unassembled WGS sequence"/>
</dbReference>
<evidence type="ECO:0008006" key="3">
    <source>
        <dbReference type="Google" id="ProtNLM"/>
    </source>
</evidence>
<evidence type="ECO:0000313" key="1">
    <source>
        <dbReference type="EMBL" id="PKU71054.1"/>
    </source>
</evidence>
<keyword evidence="2" id="KW-1185">Reference proteome</keyword>
<dbReference type="AlphaFoldDB" id="A0A2I0W5W4"/>
<dbReference type="EMBL" id="KZ502895">
    <property type="protein sequence ID" value="PKU71054.1"/>
    <property type="molecule type" value="Genomic_DNA"/>
</dbReference>
<reference evidence="1 2" key="2">
    <citation type="journal article" date="2017" name="Nature">
        <title>The Apostasia genome and the evolution of orchids.</title>
        <authorList>
            <person name="Zhang G.Q."/>
            <person name="Liu K.W."/>
            <person name="Li Z."/>
            <person name="Lohaus R."/>
            <person name="Hsiao Y.Y."/>
            <person name="Niu S.C."/>
            <person name="Wang J.Y."/>
            <person name="Lin Y.C."/>
            <person name="Xu Q."/>
            <person name="Chen L.J."/>
            <person name="Yoshida K."/>
            <person name="Fujiwara S."/>
            <person name="Wang Z.W."/>
            <person name="Zhang Y.Q."/>
            <person name="Mitsuda N."/>
            <person name="Wang M."/>
            <person name="Liu G.H."/>
            <person name="Pecoraro L."/>
            <person name="Huang H.X."/>
            <person name="Xiao X.J."/>
            <person name="Lin M."/>
            <person name="Wu X.Y."/>
            <person name="Wu W.L."/>
            <person name="Chen Y.Y."/>
            <person name="Chang S.B."/>
            <person name="Sakamoto S."/>
            <person name="Ohme-Takagi M."/>
            <person name="Yagi M."/>
            <person name="Zeng S.J."/>
            <person name="Shen C.Y."/>
            <person name="Yeh C.M."/>
            <person name="Luo Y.B."/>
            <person name="Tsai W.C."/>
            <person name="Van de Peer Y."/>
            <person name="Liu Z.J."/>
        </authorList>
    </citation>
    <scope>NUCLEOTIDE SEQUENCE [LARGE SCALE GENOMIC DNA]</scope>
    <source>
        <tissue evidence="1">The whole plant</tissue>
    </source>
</reference>
<gene>
    <name evidence="1" type="ORF">MA16_Dca017043</name>
</gene>
<organism evidence="1 2">
    <name type="scientific">Dendrobium catenatum</name>
    <dbReference type="NCBI Taxonomy" id="906689"/>
    <lineage>
        <taxon>Eukaryota</taxon>
        <taxon>Viridiplantae</taxon>
        <taxon>Streptophyta</taxon>
        <taxon>Embryophyta</taxon>
        <taxon>Tracheophyta</taxon>
        <taxon>Spermatophyta</taxon>
        <taxon>Magnoliopsida</taxon>
        <taxon>Liliopsida</taxon>
        <taxon>Asparagales</taxon>
        <taxon>Orchidaceae</taxon>
        <taxon>Epidendroideae</taxon>
        <taxon>Malaxideae</taxon>
        <taxon>Dendrobiinae</taxon>
        <taxon>Dendrobium</taxon>
    </lineage>
</organism>
<proteinExistence type="predicted"/>
<sequence>MDRVGAALLHAEAGIRGDERAREGSGMAYGYRKECSTNLTSSSPAIPSVPTGITRSFKDVVSGGSSSSANRVKFVHASFKGCPALLFEDSVVSQLAAPFSSTLVGKFVMHRPNLDVIRKFFYSLKLFGSFNVGLLDPRHIAIQFSNDLDYSRIFARRSYYIQEKGSARINVNGDKEDMPKSQNVVGNNSGLVDLVLKEGEQLGLVNLVKEVEVNPTTNVFIFSALNLDNIAIDPIANGNDNIVNESSSNLVPSLNPRIHQEYECSSRGPDSLVLDKWQDAIPITSSDNLVVVLDLGEVESSKANELPNTNELNIAKNDSSL</sequence>
<reference evidence="1 2" key="1">
    <citation type="journal article" date="2016" name="Sci. Rep.">
        <title>The Dendrobium catenatum Lindl. genome sequence provides insights into polysaccharide synthase, floral development and adaptive evolution.</title>
        <authorList>
            <person name="Zhang G.Q."/>
            <person name="Xu Q."/>
            <person name="Bian C."/>
            <person name="Tsai W.C."/>
            <person name="Yeh C.M."/>
            <person name="Liu K.W."/>
            <person name="Yoshida K."/>
            <person name="Zhang L.S."/>
            <person name="Chang S.B."/>
            <person name="Chen F."/>
            <person name="Shi Y."/>
            <person name="Su Y.Y."/>
            <person name="Zhang Y.Q."/>
            <person name="Chen L.J."/>
            <person name="Yin Y."/>
            <person name="Lin M."/>
            <person name="Huang H."/>
            <person name="Deng H."/>
            <person name="Wang Z.W."/>
            <person name="Zhu S.L."/>
            <person name="Zhao X."/>
            <person name="Deng C."/>
            <person name="Niu S.C."/>
            <person name="Huang J."/>
            <person name="Wang M."/>
            <person name="Liu G.H."/>
            <person name="Yang H.J."/>
            <person name="Xiao X.J."/>
            <person name="Hsiao Y.Y."/>
            <person name="Wu W.L."/>
            <person name="Chen Y.Y."/>
            <person name="Mitsuda N."/>
            <person name="Ohme-Takagi M."/>
            <person name="Luo Y.B."/>
            <person name="Van de Peer Y."/>
            <person name="Liu Z.J."/>
        </authorList>
    </citation>
    <scope>NUCLEOTIDE SEQUENCE [LARGE SCALE GENOMIC DNA]</scope>
    <source>
        <tissue evidence="1">The whole plant</tissue>
    </source>
</reference>
<evidence type="ECO:0000313" key="2">
    <source>
        <dbReference type="Proteomes" id="UP000233837"/>
    </source>
</evidence>
<name>A0A2I0W5W4_9ASPA</name>
<accession>A0A2I0W5W4</accession>
<protein>
    <recommendedName>
        <fullName evidence="3">DUF4283 domain-containing protein</fullName>
    </recommendedName>
</protein>